<protein>
    <submittedName>
        <fullName evidence="1">Uncharacterized protein</fullName>
    </submittedName>
</protein>
<evidence type="ECO:0000313" key="1">
    <source>
        <dbReference type="EMBL" id="KAI3808662.1"/>
    </source>
</evidence>
<dbReference type="Proteomes" id="UP001056120">
    <property type="component" value="Linkage Group LG08"/>
</dbReference>
<name>A0ACB9INL4_9ASTR</name>
<accession>A0ACB9INL4</accession>
<gene>
    <name evidence="1" type="ORF">L1987_24619</name>
</gene>
<dbReference type="EMBL" id="CM042025">
    <property type="protein sequence ID" value="KAI3808662.1"/>
    <property type="molecule type" value="Genomic_DNA"/>
</dbReference>
<evidence type="ECO:0000313" key="2">
    <source>
        <dbReference type="Proteomes" id="UP001056120"/>
    </source>
</evidence>
<sequence length="312" mass="35639">MGRSPCCDKVGLKKGPWTPDEDQKLLAYIQEHGHGSWRALPSNAGLQRCGKSCRLRWINYLRPDIKRGKFSLQEEQTIIQLHALLGNRWSAIATHLSKRTDNEIKNYWNTHLKKRLIKMGIDPVSHKPKNNILLSNDGLLNITTNLSHMDQWESARLEAEARLVKQSKTRSMSLSTFPVNLNSNVCSMTSSIGPSSKCLDIHKEIIREECDEVWEYKNHENEMETLNDLTIPAIDNTWMTQTLQTSNNNDEHVSNCDFLEHFTDILLCGSNFNDCCGYTKGVNSDISLICVEKLIGNAENIKDSYNEKNKIY</sequence>
<reference evidence="2" key="1">
    <citation type="journal article" date="2022" name="Mol. Ecol. Resour.">
        <title>The genomes of chicory, endive, great burdock and yacon provide insights into Asteraceae palaeo-polyploidization history and plant inulin production.</title>
        <authorList>
            <person name="Fan W."/>
            <person name="Wang S."/>
            <person name="Wang H."/>
            <person name="Wang A."/>
            <person name="Jiang F."/>
            <person name="Liu H."/>
            <person name="Zhao H."/>
            <person name="Xu D."/>
            <person name="Zhang Y."/>
        </authorList>
    </citation>
    <scope>NUCLEOTIDE SEQUENCE [LARGE SCALE GENOMIC DNA]</scope>
    <source>
        <strain evidence="2">cv. Yunnan</strain>
    </source>
</reference>
<reference evidence="1 2" key="2">
    <citation type="journal article" date="2022" name="Mol. Ecol. Resour.">
        <title>The genomes of chicory, endive, great burdock and yacon provide insights into Asteraceae paleo-polyploidization history and plant inulin production.</title>
        <authorList>
            <person name="Fan W."/>
            <person name="Wang S."/>
            <person name="Wang H."/>
            <person name="Wang A."/>
            <person name="Jiang F."/>
            <person name="Liu H."/>
            <person name="Zhao H."/>
            <person name="Xu D."/>
            <person name="Zhang Y."/>
        </authorList>
    </citation>
    <scope>NUCLEOTIDE SEQUENCE [LARGE SCALE GENOMIC DNA]</scope>
    <source>
        <strain evidence="2">cv. Yunnan</strain>
        <tissue evidence="1">Leaves</tissue>
    </source>
</reference>
<proteinExistence type="predicted"/>
<organism evidence="1 2">
    <name type="scientific">Smallanthus sonchifolius</name>
    <dbReference type="NCBI Taxonomy" id="185202"/>
    <lineage>
        <taxon>Eukaryota</taxon>
        <taxon>Viridiplantae</taxon>
        <taxon>Streptophyta</taxon>
        <taxon>Embryophyta</taxon>
        <taxon>Tracheophyta</taxon>
        <taxon>Spermatophyta</taxon>
        <taxon>Magnoliopsida</taxon>
        <taxon>eudicotyledons</taxon>
        <taxon>Gunneridae</taxon>
        <taxon>Pentapetalae</taxon>
        <taxon>asterids</taxon>
        <taxon>campanulids</taxon>
        <taxon>Asterales</taxon>
        <taxon>Asteraceae</taxon>
        <taxon>Asteroideae</taxon>
        <taxon>Heliantheae alliance</taxon>
        <taxon>Millerieae</taxon>
        <taxon>Smallanthus</taxon>
    </lineage>
</organism>
<comment type="caution">
    <text evidence="1">The sequence shown here is derived from an EMBL/GenBank/DDBJ whole genome shotgun (WGS) entry which is preliminary data.</text>
</comment>
<keyword evidence="2" id="KW-1185">Reference proteome</keyword>